<keyword evidence="1" id="KW-0812">Transmembrane</keyword>
<keyword evidence="1" id="KW-0472">Membrane</keyword>
<comment type="caution">
    <text evidence="2">The sequence shown here is derived from an EMBL/GenBank/DDBJ whole genome shotgun (WGS) entry which is preliminary data.</text>
</comment>
<reference evidence="2" key="1">
    <citation type="journal article" date="2015" name="Nature">
        <title>Complex archaea that bridge the gap between prokaryotes and eukaryotes.</title>
        <authorList>
            <person name="Spang A."/>
            <person name="Saw J.H."/>
            <person name="Jorgensen S.L."/>
            <person name="Zaremba-Niedzwiedzka K."/>
            <person name="Martijn J."/>
            <person name="Lind A.E."/>
            <person name="van Eijk R."/>
            <person name="Schleper C."/>
            <person name="Guy L."/>
            <person name="Ettema T.J."/>
        </authorList>
    </citation>
    <scope>NUCLEOTIDE SEQUENCE</scope>
</reference>
<evidence type="ECO:0000313" key="2">
    <source>
        <dbReference type="EMBL" id="KKN22058.1"/>
    </source>
</evidence>
<evidence type="ECO:0000256" key="1">
    <source>
        <dbReference type="SAM" id="Phobius"/>
    </source>
</evidence>
<accession>A0A0F9RXX8</accession>
<dbReference type="EMBL" id="LAZR01003095">
    <property type="protein sequence ID" value="KKN22058.1"/>
    <property type="molecule type" value="Genomic_DNA"/>
</dbReference>
<organism evidence="2">
    <name type="scientific">marine sediment metagenome</name>
    <dbReference type="NCBI Taxonomy" id="412755"/>
    <lineage>
        <taxon>unclassified sequences</taxon>
        <taxon>metagenomes</taxon>
        <taxon>ecological metagenomes</taxon>
    </lineage>
</organism>
<proteinExistence type="predicted"/>
<keyword evidence="1" id="KW-1133">Transmembrane helix</keyword>
<feature type="transmembrane region" description="Helical" evidence="1">
    <location>
        <begin position="6"/>
        <end position="22"/>
    </location>
</feature>
<gene>
    <name evidence="2" type="ORF">LCGC14_0918940</name>
</gene>
<dbReference type="AlphaFoldDB" id="A0A0F9RXX8"/>
<sequence>APDNLPAEEIIILLIFNLLYIFDNIFSRSTRSLPEIK</sequence>
<protein>
    <submittedName>
        <fullName evidence="2">Uncharacterized protein</fullName>
    </submittedName>
</protein>
<feature type="non-terminal residue" evidence="2">
    <location>
        <position position="1"/>
    </location>
</feature>
<name>A0A0F9RXX8_9ZZZZ</name>